<protein>
    <recommendedName>
        <fullName evidence="4">CopG family transcriptional regulator</fullName>
    </recommendedName>
</protein>
<evidence type="ECO:0000313" key="2">
    <source>
        <dbReference type="EMBL" id="KAB0613202.1"/>
    </source>
</evidence>
<comment type="caution">
    <text evidence="2">The sequence shown here is derived from an EMBL/GenBank/DDBJ whole genome shotgun (WGS) entry which is preliminary data.</text>
</comment>
<accession>A0AAV6EES0</accession>
<evidence type="ECO:0000256" key="1">
    <source>
        <dbReference type="SAM" id="MobiDB-lite"/>
    </source>
</evidence>
<dbReference type="InterPro" id="IPR053842">
    <property type="entry name" value="NikA-like"/>
</dbReference>
<dbReference type="AlphaFoldDB" id="A0AAV6EES0"/>
<gene>
    <name evidence="2" type="ORF">F7P66_04295</name>
</gene>
<name>A0AAV6EES0_CAMHY</name>
<dbReference type="GeneID" id="56509700"/>
<dbReference type="Pfam" id="PF21983">
    <property type="entry name" value="NikA-like"/>
    <property type="match status" value="1"/>
</dbReference>
<reference evidence="2 3" key="1">
    <citation type="submission" date="2019-09" db="EMBL/GenBank/DDBJ databases">
        <title>Draft genome sequences of 48 bacterial type strains from the CCUG.</title>
        <authorList>
            <person name="Tunovic T."/>
            <person name="Pineiro-Iglesias B."/>
            <person name="Unosson C."/>
            <person name="Inganas E."/>
            <person name="Ohlen M."/>
            <person name="Cardew S."/>
            <person name="Jensie-Markopoulos S."/>
            <person name="Salva-Serra F."/>
            <person name="Jaen-Luchoro D."/>
            <person name="Karlsson R."/>
            <person name="Svensson-Stadler L."/>
            <person name="Chun J."/>
            <person name="Moore E."/>
        </authorList>
    </citation>
    <scope>NUCLEOTIDE SEQUENCE [LARGE SCALE GENOMIC DNA]</scope>
    <source>
        <strain evidence="2 3">CCUG 34538</strain>
    </source>
</reference>
<dbReference type="RefSeq" id="WP_111947943.1">
    <property type="nucleotide sequence ID" value="NZ_CP053828.1"/>
</dbReference>
<dbReference type="Proteomes" id="UP000423641">
    <property type="component" value="Unassembled WGS sequence"/>
</dbReference>
<feature type="region of interest" description="Disordered" evidence="1">
    <location>
        <begin position="1"/>
        <end position="24"/>
    </location>
</feature>
<evidence type="ECO:0008006" key="4">
    <source>
        <dbReference type="Google" id="ProtNLM"/>
    </source>
</evidence>
<sequence length="107" mass="12494">MGFKDENEFLNSARGGDTNIAQKRKTIPNKERIANFKRKKIITIYFTEEEHHDINQTAFNMGFSASAFIRYAIKEKLDSINQIKDLGAKYQIKRVESLKKLIKKEIK</sequence>
<evidence type="ECO:0000313" key="3">
    <source>
        <dbReference type="Proteomes" id="UP000423641"/>
    </source>
</evidence>
<dbReference type="EMBL" id="VZON01000003">
    <property type="protein sequence ID" value="KAB0613202.1"/>
    <property type="molecule type" value="Genomic_DNA"/>
</dbReference>
<proteinExistence type="predicted"/>
<organism evidence="2 3">
    <name type="scientific">Campylobacter hyointestinalis subsp. lawsonii</name>
    <dbReference type="NCBI Taxonomy" id="91353"/>
    <lineage>
        <taxon>Bacteria</taxon>
        <taxon>Pseudomonadati</taxon>
        <taxon>Campylobacterota</taxon>
        <taxon>Epsilonproteobacteria</taxon>
        <taxon>Campylobacterales</taxon>
        <taxon>Campylobacteraceae</taxon>
        <taxon>Campylobacter</taxon>
    </lineage>
</organism>